<dbReference type="AlphaFoldDB" id="A0A645AZ19"/>
<gene>
    <name evidence="1" type="ORF">SDC9_104865</name>
</gene>
<sequence length="130" mass="14266">MEGQGQHRLHRVKVNGNHPVVIGPFAGGQGPVFPGPSVGLVKFLHRVVRLPDRGKAGRLRGHHVHAVAVVHGEGSNARPRKLQYPVADKALLKRGLDQRKGHVVRAYPRFRRAGEPDQNDFRIIAVPGVL</sequence>
<comment type="caution">
    <text evidence="1">The sequence shown here is derived from an EMBL/GenBank/DDBJ whole genome shotgun (WGS) entry which is preliminary data.</text>
</comment>
<proteinExistence type="predicted"/>
<organism evidence="1">
    <name type="scientific">bioreactor metagenome</name>
    <dbReference type="NCBI Taxonomy" id="1076179"/>
    <lineage>
        <taxon>unclassified sequences</taxon>
        <taxon>metagenomes</taxon>
        <taxon>ecological metagenomes</taxon>
    </lineage>
</organism>
<accession>A0A645AZ19</accession>
<dbReference type="EMBL" id="VSSQ01016568">
    <property type="protein sequence ID" value="MPM58036.1"/>
    <property type="molecule type" value="Genomic_DNA"/>
</dbReference>
<reference evidence="1" key="1">
    <citation type="submission" date="2019-08" db="EMBL/GenBank/DDBJ databases">
        <authorList>
            <person name="Kucharzyk K."/>
            <person name="Murdoch R.W."/>
            <person name="Higgins S."/>
            <person name="Loffler F."/>
        </authorList>
    </citation>
    <scope>NUCLEOTIDE SEQUENCE</scope>
</reference>
<evidence type="ECO:0000313" key="1">
    <source>
        <dbReference type="EMBL" id="MPM58036.1"/>
    </source>
</evidence>
<name>A0A645AZ19_9ZZZZ</name>
<protein>
    <submittedName>
        <fullName evidence="1">Uncharacterized protein</fullName>
    </submittedName>
</protein>